<keyword evidence="15" id="KW-1185">Reference proteome</keyword>
<dbReference type="Proteomes" id="UP000190135">
    <property type="component" value="Unassembled WGS sequence"/>
</dbReference>
<dbReference type="InterPro" id="IPR029062">
    <property type="entry name" value="Class_I_gatase-like"/>
</dbReference>
<dbReference type="PRINTS" id="PR00096">
    <property type="entry name" value="GATASE"/>
</dbReference>
<evidence type="ECO:0000256" key="4">
    <source>
        <dbReference type="ARBA" id="ARBA00021562"/>
    </source>
</evidence>
<dbReference type="EMBL" id="FUXL01000014">
    <property type="protein sequence ID" value="SKA31467.1"/>
    <property type="molecule type" value="Genomic_DNA"/>
</dbReference>
<evidence type="ECO:0000256" key="7">
    <source>
        <dbReference type="ARBA" id="ARBA00022749"/>
    </source>
</evidence>
<dbReference type="PANTHER" id="PTHR11922:SF2">
    <property type="entry name" value="GMP SYNTHASE [GLUTAMINE-HYDROLYZING]"/>
    <property type="match status" value="1"/>
</dbReference>
<dbReference type="FunFam" id="3.40.50.880:FF:000001">
    <property type="entry name" value="GMP synthase [glutamine-hydrolyzing]"/>
    <property type="match status" value="1"/>
</dbReference>
<keyword evidence="5 11" id="KW-0436">Ligase</keyword>
<dbReference type="EC" id="6.3.5.2" evidence="3 11"/>
<dbReference type="PROSITE" id="PS51553">
    <property type="entry name" value="GMPS_ATP_PPASE"/>
    <property type="match status" value="1"/>
</dbReference>
<evidence type="ECO:0000256" key="10">
    <source>
        <dbReference type="ARBA" id="ARBA00022962"/>
    </source>
</evidence>
<evidence type="ECO:0000256" key="1">
    <source>
        <dbReference type="ARBA" id="ARBA00002332"/>
    </source>
</evidence>
<keyword evidence="6 11" id="KW-0547">Nucleotide-binding</keyword>
<dbReference type="InterPro" id="IPR022955">
    <property type="entry name" value="GMP_synthase"/>
</dbReference>
<proteinExistence type="inferred from homology"/>
<accession>A0A1T4STG5</accession>
<protein>
    <recommendedName>
        <fullName evidence="4 11">GMP synthase [glutamine-hydrolyzing]</fullName>
        <ecNumber evidence="3 11">6.3.5.2</ecNumber>
    </recommendedName>
    <alternativeName>
        <fullName evidence="11">GMP synthetase</fullName>
    </alternativeName>
    <alternativeName>
        <fullName evidence="11">Glutamine amidotransferase</fullName>
    </alternativeName>
</protein>
<dbReference type="GO" id="GO:0005524">
    <property type="term" value="F:ATP binding"/>
    <property type="evidence" value="ECO:0007669"/>
    <property type="project" value="UniProtKB-UniRule"/>
</dbReference>
<dbReference type="InterPro" id="IPR025777">
    <property type="entry name" value="GMPS_ATP_PPase_dom"/>
</dbReference>
<evidence type="ECO:0000256" key="8">
    <source>
        <dbReference type="ARBA" id="ARBA00022755"/>
    </source>
</evidence>
<dbReference type="GO" id="GO:0005829">
    <property type="term" value="C:cytosol"/>
    <property type="evidence" value="ECO:0007669"/>
    <property type="project" value="TreeGrafter"/>
</dbReference>
<comment type="function">
    <text evidence="1 11">Catalyzes the synthesis of GMP from XMP.</text>
</comment>
<keyword evidence="7 11" id="KW-0332">GMP biosynthesis</keyword>
<feature type="binding site" evidence="12">
    <location>
        <begin position="228"/>
        <end position="234"/>
    </location>
    <ligand>
        <name>ATP</name>
        <dbReference type="ChEBI" id="CHEBI:30616"/>
    </ligand>
</feature>
<dbReference type="FunFam" id="3.30.300.10:FF:000002">
    <property type="entry name" value="GMP synthase [glutamine-hydrolyzing]"/>
    <property type="match status" value="1"/>
</dbReference>
<dbReference type="FunFam" id="3.40.50.620:FF:000001">
    <property type="entry name" value="GMP synthase [glutamine-hydrolyzing]"/>
    <property type="match status" value="1"/>
</dbReference>
<dbReference type="InterPro" id="IPR022310">
    <property type="entry name" value="NAD/GMP_synthase"/>
</dbReference>
<gene>
    <name evidence="11" type="primary">guaA</name>
    <name evidence="14" type="ORF">SAMN05428963_1146</name>
</gene>
<comment type="catalytic activity">
    <reaction evidence="11">
        <text>XMP + L-glutamine + ATP + H2O = GMP + L-glutamate + AMP + diphosphate + 2 H(+)</text>
        <dbReference type="Rhea" id="RHEA:11680"/>
        <dbReference type="ChEBI" id="CHEBI:15377"/>
        <dbReference type="ChEBI" id="CHEBI:15378"/>
        <dbReference type="ChEBI" id="CHEBI:29985"/>
        <dbReference type="ChEBI" id="CHEBI:30616"/>
        <dbReference type="ChEBI" id="CHEBI:33019"/>
        <dbReference type="ChEBI" id="CHEBI:57464"/>
        <dbReference type="ChEBI" id="CHEBI:58115"/>
        <dbReference type="ChEBI" id="CHEBI:58359"/>
        <dbReference type="ChEBI" id="CHEBI:456215"/>
        <dbReference type="EC" id="6.3.5.2"/>
    </reaction>
</comment>
<keyword evidence="9 11" id="KW-0067">ATP-binding</keyword>
<dbReference type="InterPro" id="IPR004739">
    <property type="entry name" value="GMP_synth_GATase"/>
</dbReference>
<evidence type="ECO:0000256" key="9">
    <source>
        <dbReference type="ARBA" id="ARBA00022840"/>
    </source>
</evidence>
<dbReference type="STRING" id="1365950.SAMN05428963_1146"/>
<evidence type="ECO:0000313" key="15">
    <source>
        <dbReference type="Proteomes" id="UP000190135"/>
    </source>
</evidence>
<dbReference type="Pfam" id="PF00958">
    <property type="entry name" value="GMP_synt_C"/>
    <property type="match status" value="1"/>
</dbReference>
<evidence type="ECO:0000313" key="14">
    <source>
        <dbReference type="EMBL" id="SKA31467.1"/>
    </source>
</evidence>
<dbReference type="GO" id="GO:0003921">
    <property type="term" value="F:GMP synthase activity"/>
    <property type="evidence" value="ECO:0007669"/>
    <property type="project" value="InterPro"/>
</dbReference>
<dbReference type="RefSeq" id="WP_078709639.1">
    <property type="nucleotide sequence ID" value="NZ_FUXL01000014.1"/>
</dbReference>
<keyword evidence="8 11" id="KW-0658">Purine biosynthesis</keyword>
<dbReference type="CDD" id="cd01742">
    <property type="entry name" value="GATase1_GMP_Synthase"/>
    <property type="match status" value="1"/>
</dbReference>
<dbReference type="AlphaFoldDB" id="A0A1T4STG5"/>
<comment type="subunit">
    <text evidence="11">Homodimer.</text>
</comment>
<evidence type="ECO:0000256" key="3">
    <source>
        <dbReference type="ARBA" id="ARBA00012746"/>
    </source>
</evidence>
<dbReference type="OrthoDB" id="9802219at2"/>
<evidence type="ECO:0000256" key="2">
    <source>
        <dbReference type="ARBA" id="ARBA00005153"/>
    </source>
</evidence>
<organism evidence="14 15">
    <name type="scientific">Consotaella salsifontis</name>
    <dbReference type="NCBI Taxonomy" id="1365950"/>
    <lineage>
        <taxon>Bacteria</taxon>
        <taxon>Pseudomonadati</taxon>
        <taxon>Pseudomonadota</taxon>
        <taxon>Alphaproteobacteria</taxon>
        <taxon>Hyphomicrobiales</taxon>
        <taxon>Aurantimonadaceae</taxon>
        <taxon>Consotaella</taxon>
    </lineage>
</organism>
<evidence type="ECO:0000256" key="6">
    <source>
        <dbReference type="ARBA" id="ARBA00022741"/>
    </source>
</evidence>
<dbReference type="SUPFAM" id="SSF54810">
    <property type="entry name" value="GMP synthetase C-terminal dimerisation domain"/>
    <property type="match status" value="1"/>
</dbReference>
<dbReference type="Gene3D" id="3.40.50.880">
    <property type="match status" value="1"/>
</dbReference>
<dbReference type="SUPFAM" id="SSF52402">
    <property type="entry name" value="Adenine nucleotide alpha hydrolases-like"/>
    <property type="match status" value="1"/>
</dbReference>
<evidence type="ECO:0000259" key="13">
    <source>
        <dbReference type="PROSITE" id="PS51553"/>
    </source>
</evidence>
<keyword evidence="10 11" id="KW-0315">Glutamine amidotransferase</keyword>
<dbReference type="Gene3D" id="3.40.50.620">
    <property type="entry name" value="HUPs"/>
    <property type="match status" value="1"/>
</dbReference>
<dbReference type="CDD" id="cd01997">
    <property type="entry name" value="GMP_synthase_C"/>
    <property type="match status" value="1"/>
</dbReference>
<dbReference type="Pfam" id="PF02540">
    <property type="entry name" value="NAD_synthase"/>
    <property type="match status" value="1"/>
</dbReference>
<dbReference type="Gene3D" id="3.30.300.10">
    <property type="match status" value="1"/>
</dbReference>
<reference evidence="14 15" key="1">
    <citation type="submission" date="2017-02" db="EMBL/GenBank/DDBJ databases">
        <authorList>
            <person name="Peterson S.W."/>
        </authorList>
    </citation>
    <scope>NUCLEOTIDE SEQUENCE [LARGE SCALE GENOMIC DNA]</scope>
    <source>
        <strain evidence="14 15">USBA 369</strain>
    </source>
</reference>
<name>A0A1T4STG5_9HYPH</name>
<dbReference type="NCBIfam" id="TIGR00888">
    <property type="entry name" value="guaA_Nterm"/>
    <property type="match status" value="1"/>
</dbReference>
<dbReference type="InterPro" id="IPR014729">
    <property type="entry name" value="Rossmann-like_a/b/a_fold"/>
</dbReference>
<evidence type="ECO:0000256" key="12">
    <source>
        <dbReference type="PROSITE-ProRule" id="PRU00886"/>
    </source>
</evidence>
<dbReference type="NCBIfam" id="TIGR00884">
    <property type="entry name" value="guaA_Cterm"/>
    <property type="match status" value="1"/>
</dbReference>
<sequence length="518" mass="56529">MTAHPESVLIVDFGSQVTQLIARRVREAGVYCEIVPFQSAEEGLKRLRPKAVILSGSPASVLDEKAPGVPKTLWDAGLPVLGICYGQQVMCSALGGHIEGGLDREFGRAFIEIERSSPLFDGIWAEGTRHQVWMSHGDRVTQIPEGFAVIATSPGAPFAAIADERRRLYAVQFHPEVVHTPDGGRLLANFVHRIAGLSGSWTMAAFREQAIADIRAKVGSGRVICGLSGGVDSAVAAVLIHEAIGDQLTCIFVDHGLLRQNEAEQVVELFRGSYNIPLVHVQAEDLFVDALTGESDPEVKRKTIGRLFIETFEAEAKKIGGADFLAQGTLYPDVIESVSFTGGPSVTIKSHHNVGGLPERMNMRLVEPLRELFKDEVRALGRELGLPEAFVGRHPFPGPGLAIRCPGGVTRDKLHILRQADAIYLDEIRKAGLYDAIWQAFAVLLPVQTVGVMGDGRTYEFVCALRAVTSVDGMTADFYHYDMDFLGRTATRIINEVRGINRVVYDITSKPPGTIEWE</sequence>
<feature type="active site" evidence="11">
    <location>
        <position position="174"/>
    </location>
</feature>
<evidence type="ECO:0000256" key="11">
    <source>
        <dbReference type="HAMAP-Rule" id="MF_00344"/>
    </source>
</evidence>
<feature type="active site" description="Nucleophile" evidence="11">
    <location>
        <position position="84"/>
    </location>
</feature>
<dbReference type="PANTHER" id="PTHR11922">
    <property type="entry name" value="GMP SYNTHASE-RELATED"/>
    <property type="match status" value="1"/>
</dbReference>
<dbReference type="SUPFAM" id="SSF52317">
    <property type="entry name" value="Class I glutamine amidotransferase-like"/>
    <property type="match status" value="1"/>
</dbReference>
<evidence type="ECO:0000256" key="5">
    <source>
        <dbReference type="ARBA" id="ARBA00022598"/>
    </source>
</evidence>
<feature type="domain" description="GMPS ATP-PPase" evidence="13">
    <location>
        <begin position="201"/>
        <end position="393"/>
    </location>
</feature>
<dbReference type="UniPathway" id="UPA00189">
    <property type="reaction ID" value="UER00296"/>
</dbReference>
<dbReference type="NCBIfam" id="NF000848">
    <property type="entry name" value="PRK00074.1"/>
    <property type="match status" value="1"/>
</dbReference>
<comment type="pathway">
    <text evidence="2 11">Purine metabolism; GMP biosynthesis; GMP from XMP (L-Gln route): step 1/1.</text>
</comment>
<dbReference type="InterPro" id="IPR001674">
    <property type="entry name" value="GMP_synth_C"/>
</dbReference>
<dbReference type="PROSITE" id="PS51273">
    <property type="entry name" value="GATASE_TYPE_1"/>
    <property type="match status" value="1"/>
</dbReference>
<dbReference type="HAMAP" id="MF_00344">
    <property type="entry name" value="GMP_synthase"/>
    <property type="match status" value="1"/>
</dbReference>
<dbReference type="Pfam" id="PF00117">
    <property type="entry name" value="GATase"/>
    <property type="match status" value="1"/>
</dbReference>
<dbReference type="InterPro" id="IPR017926">
    <property type="entry name" value="GATASE"/>
</dbReference>
<feature type="active site" evidence="11">
    <location>
        <position position="176"/>
    </location>
</feature>